<keyword evidence="3" id="KW-1185">Reference proteome</keyword>
<name>A0AAV4MUU1_CAEEX</name>
<dbReference type="Proteomes" id="UP001054945">
    <property type="component" value="Unassembled WGS sequence"/>
</dbReference>
<feature type="region of interest" description="Disordered" evidence="1">
    <location>
        <begin position="1"/>
        <end position="26"/>
    </location>
</feature>
<reference evidence="2 3" key="1">
    <citation type="submission" date="2021-06" db="EMBL/GenBank/DDBJ databases">
        <title>Caerostris extrusa draft genome.</title>
        <authorList>
            <person name="Kono N."/>
            <person name="Arakawa K."/>
        </authorList>
    </citation>
    <scope>NUCLEOTIDE SEQUENCE [LARGE SCALE GENOMIC DNA]</scope>
</reference>
<dbReference type="EMBL" id="BPLR01002655">
    <property type="protein sequence ID" value="GIX76217.1"/>
    <property type="molecule type" value="Genomic_DNA"/>
</dbReference>
<proteinExistence type="predicted"/>
<organism evidence="2 3">
    <name type="scientific">Caerostris extrusa</name>
    <name type="common">Bark spider</name>
    <name type="synonym">Caerostris bankana</name>
    <dbReference type="NCBI Taxonomy" id="172846"/>
    <lineage>
        <taxon>Eukaryota</taxon>
        <taxon>Metazoa</taxon>
        <taxon>Ecdysozoa</taxon>
        <taxon>Arthropoda</taxon>
        <taxon>Chelicerata</taxon>
        <taxon>Arachnida</taxon>
        <taxon>Araneae</taxon>
        <taxon>Araneomorphae</taxon>
        <taxon>Entelegynae</taxon>
        <taxon>Araneoidea</taxon>
        <taxon>Araneidae</taxon>
        <taxon>Caerostris</taxon>
    </lineage>
</organism>
<evidence type="ECO:0000313" key="2">
    <source>
        <dbReference type="EMBL" id="GIX76217.1"/>
    </source>
</evidence>
<accession>A0AAV4MUU1</accession>
<dbReference type="AlphaFoldDB" id="A0AAV4MUU1"/>
<evidence type="ECO:0000256" key="1">
    <source>
        <dbReference type="SAM" id="MobiDB-lite"/>
    </source>
</evidence>
<gene>
    <name evidence="2" type="ORF">CEXT_640811</name>
</gene>
<evidence type="ECO:0000313" key="3">
    <source>
        <dbReference type="Proteomes" id="UP001054945"/>
    </source>
</evidence>
<protein>
    <submittedName>
        <fullName evidence="2">Uncharacterized protein</fullName>
    </submittedName>
</protein>
<comment type="caution">
    <text evidence="2">The sequence shown here is derived from an EMBL/GenBank/DDBJ whole genome shotgun (WGS) entry which is preliminary data.</text>
</comment>
<sequence>MACSPAAALIPEEGRSQKSENGSGGPFLISVIAMGRKGEIRRGWEGLGMWRQWELHHSNMAISSSVFAFWIIRAV</sequence>